<dbReference type="PROSITE" id="PS51318">
    <property type="entry name" value="TAT"/>
    <property type="match status" value="1"/>
</dbReference>
<dbReference type="Gene3D" id="3.40.190.10">
    <property type="entry name" value="Periplasmic binding protein-like II"/>
    <property type="match status" value="1"/>
</dbReference>
<dbReference type="GO" id="GO:1904680">
    <property type="term" value="F:peptide transmembrane transporter activity"/>
    <property type="evidence" value="ECO:0007669"/>
    <property type="project" value="TreeGrafter"/>
</dbReference>
<name>A0A017HU25_9RHOB</name>
<evidence type="ECO:0000256" key="4">
    <source>
        <dbReference type="ARBA" id="ARBA00022729"/>
    </source>
</evidence>
<dbReference type="Pfam" id="PF00496">
    <property type="entry name" value="SBP_bac_5"/>
    <property type="match status" value="1"/>
</dbReference>
<dbReference type="EMBL" id="AOSK01000032">
    <property type="protein sequence ID" value="EYD77254.1"/>
    <property type="molecule type" value="Genomic_DNA"/>
</dbReference>
<dbReference type="RefSeq" id="WP_037279471.1">
    <property type="nucleotide sequence ID" value="NZ_KK088561.1"/>
</dbReference>
<proteinExistence type="inferred from homology"/>
<dbReference type="GO" id="GO:0030288">
    <property type="term" value="C:outer membrane-bounded periplasmic space"/>
    <property type="evidence" value="ECO:0007669"/>
    <property type="project" value="UniProtKB-ARBA"/>
</dbReference>
<dbReference type="STRING" id="442562.Rumeso_01201"/>
<keyword evidence="3" id="KW-0813">Transport</keyword>
<evidence type="ECO:0000256" key="2">
    <source>
        <dbReference type="ARBA" id="ARBA00005695"/>
    </source>
</evidence>
<sequence length="555" mass="61384">MTHTTKDRAVHPAALLYAEEVKTGHMSRREFLTRSTALGVSAGVAYGLIGLPVPARAQDAAMTPVEGGTLRMSMELRPTKDPRTWDWSEYANFGRGWLDYMVEYEPDGSLRPMLLESWEANEDATEWTLKVRQGVKWNNGDDFTAEDVVNNIKRWCDGTVEGNSMAGRMDTLRDVEGTNQMRDGAVEIVDPATVKLHLSAPDIAIVTNMADYPAAVVHQSYDNGDPAANPIGTGAWLPEQNEVGVKQVLVRNPDHTWWGTAVYGGPYLDRIEYIDYGTDPAAVLAAAESGEIDAIYGTTPDFVEIYDGLGWAKSEAVTATTVAIRFQQAAEPYNNRDVRRALQQAVDNAVVLELGYNNLGLVAENHHVCPIHPEYAEVHRPPVDPAAAKAALDAAGVGDFEFELISVDDQYESASCDAVAAQCRDAGINVKRTVLPGSTFWNDWTKYPWSCTLWNMRPLGVQVLNLAYKAGAAWNETSFNNPDFEALLAQANSIADADARREVMAKIEQVLLDEGVAIQPYWRSLIRHTATNVHGADVHPTFEHHHYKWWMEPVN</sequence>
<dbReference type="CDD" id="cd08503">
    <property type="entry name" value="PBP2_NikA_DppA_OppA_like_17"/>
    <property type="match status" value="1"/>
</dbReference>
<comment type="similarity">
    <text evidence="2">Belongs to the bacterial solute-binding protein 5 family.</text>
</comment>
<feature type="domain" description="Solute-binding protein family 5" evidence="5">
    <location>
        <begin position="110"/>
        <end position="455"/>
    </location>
</feature>
<dbReference type="InterPro" id="IPR019546">
    <property type="entry name" value="TAT_signal_bac_arc"/>
</dbReference>
<comment type="subcellular location">
    <subcellularLocation>
        <location evidence="1">Periplasm</location>
    </subcellularLocation>
</comment>
<evidence type="ECO:0000313" key="6">
    <source>
        <dbReference type="EMBL" id="EYD77254.1"/>
    </source>
</evidence>
<keyword evidence="7" id="KW-1185">Reference proteome</keyword>
<evidence type="ECO:0000259" key="5">
    <source>
        <dbReference type="Pfam" id="PF00496"/>
    </source>
</evidence>
<evidence type="ECO:0000256" key="1">
    <source>
        <dbReference type="ARBA" id="ARBA00004418"/>
    </source>
</evidence>
<organism evidence="6 7">
    <name type="scientific">Rubellimicrobium mesophilum DSM 19309</name>
    <dbReference type="NCBI Taxonomy" id="442562"/>
    <lineage>
        <taxon>Bacteria</taxon>
        <taxon>Pseudomonadati</taxon>
        <taxon>Pseudomonadota</taxon>
        <taxon>Alphaproteobacteria</taxon>
        <taxon>Rhodobacterales</taxon>
        <taxon>Roseobacteraceae</taxon>
        <taxon>Rubellimicrobium</taxon>
    </lineage>
</organism>
<dbReference type="InterPro" id="IPR030678">
    <property type="entry name" value="Peptide/Ni-bd"/>
</dbReference>
<dbReference type="InterPro" id="IPR000914">
    <property type="entry name" value="SBP_5_dom"/>
</dbReference>
<dbReference type="PANTHER" id="PTHR30290:SF9">
    <property type="entry name" value="OLIGOPEPTIDE-BINDING PROTEIN APPA"/>
    <property type="match status" value="1"/>
</dbReference>
<dbReference type="Proteomes" id="UP000019666">
    <property type="component" value="Unassembled WGS sequence"/>
</dbReference>
<gene>
    <name evidence="6" type="ORF">Rumeso_01201</name>
</gene>
<dbReference type="OrthoDB" id="9803988at2"/>
<dbReference type="Gene3D" id="3.10.105.10">
    <property type="entry name" value="Dipeptide-binding Protein, Domain 3"/>
    <property type="match status" value="1"/>
</dbReference>
<evidence type="ECO:0000256" key="3">
    <source>
        <dbReference type="ARBA" id="ARBA00022448"/>
    </source>
</evidence>
<dbReference type="NCBIfam" id="TIGR01409">
    <property type="entry name" value="TAT_signal_seq"/>
    <property type="match status" value="1"/>
</dbReference>
<dbReference type="AlphaFoldDB" id="A0A017HU25"/>
<dbReference type="PANTHER" id="PTHR30290">
    <property type="entry name" value="PERIPLASMIC BINDING COMPONENT OF ABC TRANSPORTER"/>
    <property type="match status" value="1"/>
</dbReference>
<dbReference type="GO" id="GO:0015833">
    <property type="term" value="P:peptide transport"/>
    <property type="evidence" value="ECO:0007669"/>
    <property type="project" value="TreeGrafter"/>
</dbReference>
<dbReference type="SUPFAM" id="SSF53850">
    <property type="entry name" value="Periplasmic binding protein-like II"/>
    <property type="match status" value="1"/>
</dbReference>
<dbReference type="PIRSF" id="PIRSF002741">
    <property type="entry name" value="MppA"/>
    <property type="match status" value="1"/>
</dbReference>
<keyword evidence="4" id="KW-0732">Signal</keyword>
<protein>
    <submittedName>
        <fullName evidence="6">Oligopeptide/dipeptide ABC transporter, periplasmic substrate-binding protein</fullName>
    </submittedName>
</protein>
<comment type="caution">
    <text evidence="6">The sequence shown here is derived from an EMBL/GenBank/DDBJ whole genome shotgun (WGS) entry which is preliminary data.</text>
</comment>
<dbReference type="PATRIC" id="fig|442562.3.peg.1190"/>
<dbReference type="InterPro" id="IPR006311">
    <property type="entry name" value="TAT_signal"/>
</dbReference>
<reference evidence="6 7" key="1">
    <citation type="submission" date="2013-02" db="EMBL/GenBank/DDBJ databases">
        <authorList>
            <person name="Fiebig A."/>
            <person name="Goeker M."/>
            <person name="Klenk H.-P.P."/>
        </authorList>
    </citation>
    <scope>NUCLEOTIDE SEQUENCE [LARGE SCALE GENOMIC DNA]</scope>
    <source>
        <strain evidence="6 7">DSM 19309</strain>
    </source>
</reference>
<dbReference type="HOGENOM" id="CLU_017028_7_4_5"/>
<dbReference type="GO" id="GO:0043190">
    <property type="term" value="C:ATP-binding cassette (ABC) transporter complex"/>
    <property type="evidence" value="ECO:0007669"/>
    <property type="project" value="InterPro"/>
</dbReference>
<evidence type="ECO:0000313" key="7">
    <source>
        <dbReference type="Proteomes" id="UP000019666"/>
    </source>
</evidence>
<dbReference type="InterPro" id="IPR039424">
    <property type="entry name" value="SBP_5"/>
</dbReference>
<accession>A0A017HU25</accession>